<dbReference type="AlphaFoldDB" id="A0AAD8JMM3"/>
<name>A0AAD8JMM3_TARER</name>
<dbReference type="PANTHER" id="PTHR24177">
    <property type="entry name" value="CASKIN"/>
    <property type="match status" value="1"/>
</dbReference>
<evidence type="ECO:0000256" key="2">
    <source>
        <dbReference type="SAM" id="Phobius"/>
    </source>
</evidence>
<keyword evidence="1" id="KW-0175">Coiled coil</keyword>
<keyword evidence="2" id="KW-0812">Transmembrane</keyword>
<dbReference type="InterPro" id="IPR026961">
    <property type="entry name" value="PGG_dom"/>
</dbReference>
<keyword evidence="5" id="KW-1185">Reference proteome</keyword>
<dbReference type="EMBL" id="JAUHHV010000012">
    <property type="protein sequence ID" value="KAK1406553.1"/>
    <property type="molecule type" value="Genomic_DNA"/>
</dbReference>
<gene>
    <name evidence="4" type="ORF">QVD17_41976</name>
</gene>
<dbReference type="PANTHER" id="PTHR24177:SF472">
    <property type="entry name" value="PGG DOMAIN-CONTAINING PROTEIN"/>
    <property type="match status" value="1"/>
</dbReference>
<dbReference type="SUPFAM" id="SSF48403">
    <property type="entry name" value="Ankyrin repeat"/>
    <property type="match status" value="1"/>
</dbReference>
<evidence type="ECO:0000259" key="3">
    <source>
        <dbReference type="Pfam" id="PF13962"/>
    </source>
</evidence>
<proteinExistence type="predicted"/>
<organism evidence="4 5">
    <name type="scientific">Tagetes erecta</name>
    <name type="common">African marigold</name>
    <dbReference type="NCBI Taxonomy" id="13708"/>
    <lineage>
        <taxon>Eukaryota</taxon>
        <taxon>Viridiplantae</taxon>
        <taxon>Streptophyta</taxon>
        <taxon>Embryophyta</taxon>
        <taxon>Tracheophyta</taxon>
        <taxon>Spermatophyta</taxon>
        <taxon>Magnoliopsida</taxon>
        <taxon>eudicotyledons</taxon>
        <taxon>Gunneridae</taxon>
        <taxon>Pentapetalae</taxon>
        <taxon>asterids</taxon>
        <taxon>campanulids</taxon>
        <taxon>Asterales</taxon>
        <taxon>Asteraceae</taxon>
        <taxon>Asteroideae</taxon>
        <taxon>Heliantheae alliance</taxon>
        <taxon>Tageteae</taxon>
        <taxon>Tagetes</taxon>
    </lineage>
</organism>
<comment type="caution">
    <text evidence="4">The sequence shown here is derived from an EMBL/GenBank/DDBJ whole genome shotgun (WGS) entry which is preliminary data.</text>
</comment>
<evidence type="ECO:0000256" key="1">
    <source>
        <dbReference type="SAM" id="Coils"/>
    </source>
</evidence>
<evidence type="ECO:0000313" key="5">
    <source>
        <dbReference type="Proteomes" id="UP001229421"/>
    </source>
</evidence>
<dbReference type="InterPro" id="IPR036770">
    <property type="entry name" value="Ankyrin_rpt-contain_sf"/>
</dbReference>
<dbReference type="GO" id="GO:0016020">
    <property type="term" value="C:membrane"/>
    <property type="evidence" value="ECO:0007669"/>
    <property type="project" value="TreeGrafter"/>
</dbReference>
<feature type="transmembrane region" description="Helical" evidence="2">
    <location>
        <begin position="349"/>
        <end position="369"/>
    </location>
</feature>
<keyword evidence="2" id="KW-0472">Membrane</keyword>
<feature type="coiled-coil region" evidence="1">
    <location>
        <begin position="101"/>
        <end position="128"/>
    </location>
</feature>
<dbReference type="Pfam" id="PF13962">
    <property type="entry name" value="PGG"/>
    <property type="match status" value="1"/>
</dbReference>
<feature type="transmembrane region" description="Helical" evidence="2">
    <location>
        <begin position="432"/>
        <end position="458"/>
    </location>
</feature>
<feature type="transmembrane region" description="Helical" evidence="2">
    <location>
        <begin position="464"/>
        <end position="483"/>
    </location>
</feature>
<evidence type="ECO:0000313" key="4">
    <source>
        <dbReference type="EMBL" id="KAK1406553.1"/>
    </source>
</evidence>
<keyword evidence="2" id="KW-1133">Transmembrane helix</keyword>
<dbReference type="Gene3D" id="1.25.40.20">
    <property type="entry name" value="Ankyrin repeat-containing domain"/>
    <property type="match status" value="1"/>
</dbReference>
<feature type="domain" description="PGG" evidence="3">
    <location>
        <begin position="343"/>
        <end position="456"/>
    </location>
</feature>
<reference evidence="4" key="1">
    <citation type="journal article" date="2023" name="bioRxiv">
        <title>Improved chromosome-level genome assembly for marigold (Tagetes erecta).</title>
        <authorList>
            <person name="Jiang F."/>
            <person name="Yuan L."/>
            <person name="Wang S."/>
            <person name="Wang H."/>
            <person name="Xu D."/>
            <person name="Wang A."/>
            <person name="Fan W."/>
        </authorList>
    </citation>
    <scope>NUCLEOTIDE SEQUENCE</scope>
    <source>
        <strain evidence="4">WSJ</strain>
        <tissue evidence="4">Leaf</tissue>
    </source>
</reference>
<sequence>MIGLRLIGLTVGASEEDTEALQLLKLIWEVIVNKPKREIDKILRGPSVLIDQHQKLNSASFVQALQLLKLANKYLDKLEVETHNIIKEPPNPIQQDINESASRKLDQAKQLEEVISEYLDNMHAQIQNMVKKDNNHVSGKRDRALELQSFISKHIVSMHVETQNITQRTYRKENKTKELQELIGRNIRTMRAETKLKELYPSRVLFIAAEMGNTVFLVELIRRYPDLIWKVDDNGLSIFHVAVKNRHVSIYNLLYEIGSMKDLVTPIKHTNDNNMLHLVGKMPTKKALEDIFGPALQMQKELLWFKEVRNMIPPSYRERNNNDGLTPRELFSEEHKELIRDGEKWMKETASQCMVVAALIATIVFAAAFTVPGGYDQTSGIPIFYRKAVFVAFVVADAMSLFLSSTSILTFLSILTSRYAERDFLESLPNKLMLGVLTLFLSITAMMITFSVSFFILYHKEMKWIPILISVVAVIPVILFVVLQYQLLIDVFHSSNISKYLFKPGKQLLYYVNPKV</sequence>
<dbReference type="Proteomes" id="UP001229421">
    <property type="component" value="Unassembled WGS sequence"/>
</dbReference>
<feature type="transmembrane region" description="Helical" evidence="2">
    <location>
        <begin position="389"/>
        <end position="412"/>
    </location>
</feature>
<protein>
    <recommendedName>
        <fullName evidence="3">PGG domain-containing protein</fullName>
    </recommendedName>
</protein>
<accession>A0AAD8JMM3</accession>